<dbReference type="AlphaFoldDB" id="A0A8R7QXU2"/>
<dbReference type="GO" id="GO:0016747">
    <property type="term" value="F:acyltransferase activity, transferring groups other than amino-acyl groups"/>
    <property type="evidence" value="ECO:0007669"/>
    <property type="project" value="UniProtKB-ARBA"/>
</dbReference>
<reference evidence="2" key="1">
    <citation type="journal article" date="2013" name="Nature">
        <title>Draft genome of the wheat A-genome progenitor Triticum urartu.</title>
        <authorList>
            <person name="Ling H.Q."/>
            <person name="Zhao S."/>
            <person name="Liu D."/>
            <person name="Wang J."/>
            <person name="Sun H."/>
            <person name="Zhang C."/>
            <person name="Fan H."/>
            <person name="Li D."/>
            <person name="Dong L."/>
            <person name="Tao Y."/>
            <person name="Gao C."/>
            <person name="Wu H."/>
            <person name="Li Y."/>
            <person name="Cui Y."/>
            <person name="Guo X."/>
            <person name="Zheng S."/>
            <person name="Wang B."/>
            <person name="Yu K."/>
            <person name="Liang Q."/>
            <person name="Yang W."/>
            <person name="Lou X."/>
            <person name="Chen J."/>
            <person name="Feng M."/>
            <person name="Jian J."/>
            <person name="Zhang X."/>
            <person name="Luo G."/>
            <person name="Jiang Y."/>
            <person name="Liu J."/>
            <person name="Wang Z."/>
            <person name="Sha Y."/>
            <person name="Zhang B."/>
            <person name="Wu H."/>
            <person name="Tang D."/>
            <person name="Shen Q."/>
            <person name="Xue P."/>
            <person name="Zou S."/>
            <person name="Wang X."/>
            <person name="Liu X."/>
            <person name="Wang F."/>
            <person name="Yang Y."/>
            <person name="An X."/>
            <person name="Dong Z."/>
            <person name="Zhang K."/>
            <person name="Zhang X."/>
            <person name="Luo M.C."/>
            <person name="Dvorak J."/>
            <person name="Tong Y."/>
            <person name="Wang J."/>
            <person name="Yang H."/>
            <person name="Li Z."/>
            <person name="Wang D."/>
            <person name="Zhang A."/>
            <person name="Wang J."/>
        </authorList>
    </citation>
    <scope>NUCLEOTIDE SEQUENCE</scope>
    <source>
        <strain evidence="2">cv. G1812</strain>
    </source>
</reference>
<dbReference type="Gramene" id="TuG1812G0700000455.01.T01">
    <property type="protein sequence ID" value="TuG1812G0700000455.01.T01.cds272740"/>
    <property type="gene ID" value="TuG1812G0700000455.01"/>
</dbReference>
<name>A0A8R7QXU2_TRIUA</name>
<dbReference type="Pfam" id="PF02458">
    <property type="entry name" value="Transferase"/>
    <property type="match status" value="1"/>
</dbReference>
<keyword evidence="2" id="KW-1185">Reference proteome</keyword>
<evidence type="ECO:0000313" key="2">
    <source>
        <dbReference type="Proteomes" id="UP000015106"/>
    </source>
</evidence>
<dbReference type="EnsemblPlants" id="TuG1812G0700000455.01.T01">
    <property type="protein sequence ID" value="TuG1812G0700000455.01.T01.cds272740"/>
    <property type="gene ID" value="TuG1812G0700000455.01"/>
</dbReference>
<reference evidence="1" key="3">
    <citation type="submission" date="2022-06" db="UniProtKB">
        <authorList>
            <consortium name="EnsemblPlants"/>
        </authorList>
    </citation>
    <scope>IDENTIFICATION</scope>
</reference>
<evidence type="ECO:0000313" key="1">
    <source>
        <dbReference type="EnsemblPlants" id="TuG1812G0700000455.01.T01.cds272740"/>
    </source>
</evidence>
<sequence length="139" mass="14545">MSRRLVSASDPSIKEHVLGVSNIDLLHGAFPVSLVCIYPRPPAGGFHAVVAAFESGLPSLLNHYFPHAGRIVANPRTGLPEILCNNQGAELIVGVADVALADLDFSSMDLSVSKIPLPYGGDVPLSVQLGGFSVAWSSV</sequence>
<reference evidence="1" key="2">
    <citation type="submission" date="2018-03" db="EMBL/GenBank/DDBJ databases">
        <title>The Triticum urartu genome reveals the dynamic nature of wheat genome evolution.</title>
        <authorList>
            <person name="Ling H."/>
            <person name="Ma B."/>
            <person name="Shi X."/>
            <person name="Liu H."/>
            <person name="Dong L."/>
            <person name="Sun H."/>
            <person name="Cao Y."/>
            <person name="Gao Q."/>
            <person name="Zheng S."/>
            <person name="Li Y."/>
            <person name="Yu Y."/>
            <person name="Du H."/>
            <person name="Qi M."/>
            <person name="Li Y."/>
            <person name="Yu H."/>
            <person name="Cui Y."/>
            <person name="Wang N."/>
            <person name="Chen C."/>
            <person name="Wu H."/>
            <person name="Zhao Y."/>
            <person name="Zhang J."/>
            <person name="Li Y."/>
            <person name="Zhou W."/>
            <person name="Zhang B."/>
            <person name="Hu W."/>
            <person name="Eijk M."/>
            <person name="Tang J."/>
            <person name="Witsenboer H."/>
            <person name="Zhao S."/>
            <person name="Li Z."/>
            <person name="Zhang A."/>
            <person name="Wang D."/>
            <person name="Liang C."/>
        </authorList>
    </citation>
    <scope>NUCLEOTIDE SEQUENCE [LARGE SCALE GENOMIC DNA]</scope>
    <source>
        <strain evidence="1">cv. G1812</strain>
    </source>
</reference>
<dbReference type="Gene3D" id="3.30.559.10">
    <property type="entry name" value="Chloramphenicol acetyltransferase-like domain"/>
    <property type="match status" value="1"/>
</dbReference>
<accession>A0A8R7QXU2</accession>
<proteinExistence type="predicted"/>
<dbReference type="InterPro" id="IPR023213">
    <property type="entry name" value="CAT-like_dom_sf"/>
</dbReference>
<organism evidence="1 2">
    <name type="scientific">Triticum urartu</name>
    <name type="common">Red wild einkorn</name>
    <name type="synonym">Crithodium urartu</name>
    <dbReference type="NCBI Taxonomy" id="4572"/>
    <lineage>
        <taxon>Eukaryota</taxon>
        <taxon>Viridiplantae</taxon>
        <taxon>Streptophyta</taxon>
        <taxon>Embryophyta</taxon>
        <taxon>Tracheophyta</taxon>
        <taxon>Spermatophyta</taxon>
        <taxon>Magnoliopsida</taxon>
        <taxon>Liliopsida</taxon>
        <taxon>Poales</taxon>
        <taxon>Poaceae</taxon>
        <taxon>BOP clade</taxon>
        <taxon>Pooideae</taxon>
        <taxon>Triticodae</taxon>
        <taxon>Triticeae</taxon>
        <taxon>Triticinae</taxon>
        <taxon>Triticum</taxon>
    </lineage>
</organism>
<dbReference type="Proteomes" id="UP000015106">
    <property type="component" value="Chromosome 7"/>
</dbReference>
<protein>
    <submittedName>
        <fullName evidence="1">Uncharacterized protein</fullName>
    </submittedName>
</protein>